<dbReference type="EMBL" id="NOWF01000003">
    <property type="protein sequence ID" value="OYD08474.1"/>
    <property type="molecule type" value="Genomic_DNA"/>
</dbReference>
<name>A0A235B853_9BACL</name>
<evidence type="ECO:0000313" key="2">
    <source>
        <dbReference type="Proteomes" id="UP000215459"/>
    </source>
</evidence>
<organism evidence="1 2">
    <name type="scientific">Paludifilum halophilum</name>
    <dbReference type="NCBI Taxonomy" id="1642702"/>
    <lineage>
        <taxon>Bacteria</taxon>
        <taxon>Bacillati</taxon>
        <taxon>Bacillota</taxon>
        <taxon>Bacilli</taxon>
        <taxon>Bacillales</taxon>
        <taxon>Thermoactinomycetaceae</taxon>
        <taxon>Paludifilum</taxon>
    </lineage>
</organism>
<sequence length="61" mass="6901">MALHQNPFSVSLVGNPDRLSPARVEEILREKGLSPTFQARIPVLPDPTKHSRWWRLPISTG</sequence>
<comment type="caution">
    <text evidence="1">The sequence shown here is derived from an EMBL/GenBank/DDBJ whole genome shotgun (WGS) entry which is preliminary data.</text>
</comment>
<reference evidence="1 2" key="1">
    <citation type="submission" date="2017-07" db="EMBL/GenBank/DDBJ databases">
        <title>The genome sequence of Paludifilum halophilum highlights mechanisms for microbial adaptation to high salt environemnts.</title>
        <authorList>
            <person name="Belbahri L."/>
        </authorList>
    </citation>
    <scope>NUCLEOTIDE SEQUENCE [LARGE SCALE GENOMIC DNA]</scope>
    <source>
        <strain evidence="1 2">DSM 102817</strain>
    </source>
</reference>
<keyword evidence="2" id="KW-1185">Reference proteome</keyword>
<accession>A0A235B853</accession>
<protein>
    <submittedName>
        <fullName evidence="1">Uncharacterized protein</fullName>
    </submittedName>
</protein>
<proteinExistence type="predicted"/>
<gene>
    <name evidence="1" type="ORF">CHM34_06495</name>
</gene>
<dbReference type="Proteomes" id="UP000215459">
    <property type="component" value="Unassembled WGS sequence"/>
</dbReference>
<evidence type="ECO:0000313" key="1">
    <source>
        <dbReference type="EMBL" id="OYD08474.1"/>
    </source>
</evidence>
<dbReference type="RefSeq" id="WP_094263779.1">
    <property type="nucleotide sequence ID" value="NZ_NOWF01000003.1"/>
</dbReference>
<dbReference type="AlphaFoldDB" id="A0A235B853"/>